<dbReference type="InterPro" id="IPR006047">
    <property type="entry name" value="GH13_cat_dom"/>
</dbReference>
<proteinExistence type="inferred from homology"/>
<dbReference type="Gene3D" id="2.60.40.1180">
    <property type="entry name" value="Golgi alpha-mannosidase II"/>
    <property type="match status" value="1"/>
</dbReference>
<evidence type="ECO:0000256" key="3">
    <source>
        <dbReference type="ARBA" id="ARBA00023295"/>
    </source>
</evidence>
<dbReference type="InterPro" id="IPR045857">
    <property type="entry name" value="O16G_dom_2"/>
</dbReference>
<dbReference type="InterPro" id="IPR017853">
    <property type="entry name" value="GH"/>
</dbReference>
<evidence type="ECO:0000256" key="4">
    <source>
        <dbReference type="ARBA" id="ARBA00036217"/>
    </source>
</evidence>
<sequence length="559" mass="65699">MTVTTKDWWKKSIVYQIYPKSFKDTNGDEIGDIQGIIEKLDYLKTLGIDVIWLSPIYDSPQEDNGYDIRNYNTIFKQYGTMEDLDQLLEEMHKRKMKLVMDLVVNHTSDEHQWFVESRSSRDNPYRDYYIWRDGKENGDPPTNWGSIFSGSAWQFDEETNQYYLHLFATKQPDLNWENPDLRTEIYNMMNFWLAKGIDGFRMDVINFISKDTSFPDGNMEDGQLYGDSGPYFVNGPRIHEFLKEMNREVISHYDVMTVGEMPGASPEDAKDYTNPANEELDMIFTFEHMNLDGVNGDKWNLKSLELVELKENFEKWQTSLYGTGWNSLYWNNHDQPRIVSRFGNDKEYRLKSAKMLATCLHMMQGTPYIYQGEELGMTNVHFDSLDDYRDIELFNMYKEKKSLGWSHERIMRAIYAKGRDNARTPVQWDDSENAGFTTGTPWIRVNPRYTEINAKEALADQNSIYYYYQRLIQLRKEKDVITTGKFELIMRNDTDVFAYKRIGKNETFVVLCNFSDSEVELLDYGIQSVVKEASIVITNDNSNKERNLLTPYQCVVYSI</sequence>
<dbReference type="CDD" id="cd11333">
    <property type="entry name" value="AmyAc_SI_OligoGlu_DGase"/>
    <property type="match status" value="1"/>
</dbReference>
<name>A0ABW3LRS6_9BACI</name>
<dbReference type="NCBIfam" id="NF008183">
    <property type="entry name" value="PRK10933.1"/>
    <property type="match status" value="1"/>
</dbReference>
<dbReference type="Gene3D" id="3.20.20.80">
    <property type="entry name" value="Glycosidases"/>
    <property type="match status" value="2"/>
</dbReference>
<reference evidence="8" key="1">
    <citation type="journal article" date="2019" name="Int. J. Syst. Evol. Microbiol.">
        <title>The Global Catalogue of Microorganisms (GCM) 10K type strain sequencing project: providing services to taxonomists for standard genome sequencing and annotation.</title>
        <authorList>
            <consortium name="The Broad Institute Genomics Platform"/>
            <consortium name="The Broad Institute Genome Sequencing Center for Infectious Disease"/>
            <person name="Wu L."/>
            <person name="Ma J."/>
        </authorList>
    </citation>
    <scope>NUCLEOTIDE SEQUENCE [LARGE SCALE GENOMIC DNA]</scope>
    <source>
        <strain evidence="8">CCUG 56754</strain>
    </source>
</reference>
<dbReference type="RefSeq" id="WP_390364092.1">
    <property type="nucleotide sequence ID" value="NZ_JBHTKJ010000065.1"/>
</dbReference>
<dbReference type="GO" id="GO:0016798">
    <property type="term" value="F:hydrolase activity, acting on glycosyl bonds"/>
    <property type="evidence" value="ECO:0007669"/>
    <property type="project" value="UniProtKB-KW"/>
</dbReference>
<comment type="caution">
    <text evidence="7">The sequence shown here is derived from an EMBL/GenBank/DDBJ whole genome shotgun (WGS) entry which is preliminary data.</text>
</comment>
<evidence type="ECO:0000256" key="1">
    <source>
        <dbReference type="ARBA" id="ARBA00008061"/>
    </source>
</evidence>
<organism evidence="7 8">
    <name type="scientific">Virgibacillus byunsanensis</name>
    <dbReference type="NCBI Taxonomy" id="570945"/>
    <lineage>
        <taxon>Bacteria</taxon>
        <taxon>Bacillati</taxon>
        <taxon>Bacillota</taxon>
        <taxon>Bacilli</taxon>
        <taxon>Bacillales</taxon>
        <taxon>Bacillaceae</taxon>
        <taxon>Virgibacillus</taxon>
    </lineage>
</organism>
<evidence type="ECO:0000256" key="2">
    <source>
        <dbReference type="ARBA" id="ARBA00022801"/>
    </source>
</evidence>
<dbReference type="EC" id="3.2.1.10" evidence="5"/>
<dbReference type="SUPFAM" id="SSF51445">
    <property type="entry name" value="(Trans)glycosidases"/>
    <property type="match status" value="1"/>
</dbReference>
<evidence type="ECO:0000259" key="6">
    <source>
        <dbReference type="SMART" id="SM00642"/>
    </source>
</evidence>
<comment type="catalytic activity">
    <reaction evidence="4">
        <text>Hydrolysis of (1-&gt;6)-alpha-D-glucosidic linkages in some oligosaccharides produced from starch and glycogen by alpha-amylase, and in isomaltose.</text>
        <dbReference type="EC" id="3.2.1.10"/>
    </reaction>
</comment>
<dbReference type="InterPro" id="IPR013780">
    <property type="entry name" value="Glyco_hydro_b"/>
</dbReference>
<keyword evidence="8" id="KW-1185">Reference proteome</keyword>
<feature type="domain" description="Glycosyl hydrolase family 13 catalytic" evidence="6">
    <location>
        <begin position="16"/>
        <end position="423"/>
    </location>
</feature>
<dbReference type="Proteomes" id="UP001597040">
    <property type="component" value="Unassembled WGS sequence"/>
</dbReference>
<dbReference type="PANTHER" id="PTHR10357">
    <property type="entry name" value="ALPHA-AMYLASE FAMILY MEMBER"/>
    <property type="match status" value="1"/>
</dbReference>
<evidence type="ECO:0000313" key="8">
    <source>
        <dbReference type="Proteomes" id="UP001597040"/>
    </source>
</evidence>
<dbReference type="PANTHER" id="PTHR10357:SF184">
    <property type="entry name" value="OLIGO-1,6-GLUCOSIDASE 1"/>
    <property type="match status" value="1"/>
</dbReference>
<keyword evidence="2 7" id="KW-0378">Hydrolase</keyword>
<evidence type="ECO:0000256" key="5">
    <source>
        <dbReference type="ARBA" id="ARBA00038939"/>
    </source>
</evidence>
<dbReference type="SUPFAM" id="SSF51011">
    <property type="entry name" value="Glycosyl hydrolase domain"/>
    <property type="match status" value="1"/>
</dbReference>
<protein>
    <recommendedName>
        <fullName evidence="5">oligo-1,6-glucosidase</fullName>
        <ecNumber evidence="5">3.2.1.10</ecNumber>
    </recommendedName>
</protein>
<gene>
    <name evidence="7" type="ORF">ACFQ3N_17740</name>
</gene>
<dbReference type="SMART" id="SM00642">
    <property type="entry name" value="Aamy"/>
    <property type="match status" value="1"/>
</dbReference>
<keyword evidence="3 7" id="KW-0326">Glycosidase</keyword>
<evidence type="ECO:0000313" key="7">
    <source>
        <dbReference type="EMBL" id="MFD1040219.1"/>
    </source>
</evidence>
<comment type="similarity">
    <text evidence="1">Belongs to the glycosyl hydrolase 13 family.</text>
</comment>
<dbReference type="EMBL" id="JBHTKJ010000065">
    <property type="protein sequence ID" value="MFD1040219.1"/>
    <property type="molecule type" value="Genomic_DNA"/>
</dbReference>
<dbReference type="Gene3D" id="3.90.400.10">
    <property type="entry name" value="Oligo-1,6-glucosidase, Domain 2"/>
    <property type="match status" value="1"/>
</dbReference>
<dbReference type="Pfam" id="PF00128">
    <property type="entry name" value="Alpha-amylase"/>
    <property type="match status" value="1"/>
</dbReference>
<accession>A0ABW3LRS6</accession>